<dbReference type="OrthoDB" id="5599887at2759"/>
<feature type="compositionally biased region" description="Low complexity" evidence="1">
    <location>
        <begin position="429"/>
        <end position="441"/>
    </location>
</feature>
<organism evidence="2 3">
    <name type="scientific">Linderina pennispora</name>
    <dbReference type="NCBI Taxonomy" id="61395"/>
    <lineage>
        <taxon>Eukaryota</taxon>
        <taxon>Fungi</taxon>
        <taxon>Fungi incertae sedis</taxon>
        <taxon>Zoopagomycota</taxon>
        <taxon>Kickxellomycotina</taxon>
        <taxon>Kickxellomycetes</taxon>
        <taxon>Kickxellales</taxon>
        <taxon>Kickxellaceae</taxon>
        <taxon>Linderina</taxon>
    </lineage>
</organism>
<protein>
    <recommendedName>
        <fullName evidence="4">SHSP domain-containing protein</fullName>
    </recommendedName>
</protein>
<dbReference type="GeneID" id="63803918"/>
<name>A0A1Y1WAY7_9FUNG</name>
<comment type="caution">
    <text evidence="2">The sequence shown here is derived from an EMBL/GenBank/DDBJ whole genome shotgun (WGS) entry which is preliminary data.</text>
</comment>
<dbReference type="RefSeq" id="XP_040744276.1">
    <property type="nucleotide sequence ID" value="XM_040887270.1"/>
</dbReference>
<dbReference type="EMBL" id="MCFD01000005">
    <property type="protein sequence ID" value="ORX70697.1"/>
    <property type="molecule type" value="Genomic_DNA"/>
</dbReference>
<proteinExistence type="predicted"/>
<dbReference type="Proteomes" id="UP000193922">
    <property type="component" value="Unassembled WGS sequence"/>
</dbReference>
<feature type="region of interest" description="Disordered" evidence="1">
    <location>
        <begin position="421"/>
        <end position="441"/>
    </location>
</feature>
<evidence type="ECO:0008006" key="4">
    <source>
        <dbReference type="Google" id="ProtNLM"/>
    </source>
</evidence>
<dbReference type="AlphaFoldDB" id="A0A1Y1WAY7"/>
<reference evidence="2 3" key="1">
    <citation type="submission" date="2016-07" db="EMBL/GenBank/DDBJ databases">
        <title>Pervasive Adenine N6-methylation of Active Genes in Fungi.</title>
        <authorList>
            <consortium name="DOE Joint Genome Institute"/>
            <person name="Mondo S.J."/>
            <person name="Dannebaum R.O."/>
            <person name="Kuo R.C."/>
            <person name="Labutti K."/>
            <person name="Haridas S."/>
            <person name="Kuo A."/>
            <person name="Salamov A."/>
            <person name="Ahrendt S.R."/>
            <person name="Lipzen A."/>
            <person name="Sullivan W."/>
            <person name="Andreopoulos W.B."/>
            <person name="Clum A."/>
            <person name="Lindquist E."/>
            <person name="Daum C."/>
            <person name="Ramamoorthy G.K."/>
            <person name="Gryganskyi A."/>
            <person name="Culley D."/>
            <person name="Magnuson J.K."/>
            <person name="James T.Y."/>
            <person name="O'Malley M.A."/>
            <person name="Stajich J.E."/>
            <person name="Spatafora J.W."/>
            <person name="Visel A."/>
            <person name="Grigoriev I.V."/>
        </authorList>
    </citation>
    <scope>NUCLEOTIDE SEQUENCE [LARGE SCALE GENOMIC DNA]</scope>
    <source>
        <strain evidence="2 3">ATCC 12442</strain>
    </source>
</reference>
<accession>A0A1Y1WAY7</accession>
<gene>
    <name evidence="2" type="ORF">DL89DRAFT_266863</name>
</gene>
<evidence type="ECO:0000313" key="2">
    <source>
        <dbReference type="EMBL" id="ORX70697.1"/>
    </source>
</evidence>
<evidence type="ECO:0000313" key="3">
    <source>
        <dbReference type="Proteomes" id="UP000193922"/>
    </source>
</evidence>
<evidence type="ECO:0000256" key="1">
    <source>
        <dbReference type="SAM" id="MobiDB-lite"/>
    </source>
</evidence>
<sequence>MSSFHNDIFNRRTGGGHFSGFFTDPPLFSENRRRSSFQSSSASLAQSQTFSYEAACEICEEMVRCGRELCVHEHRIVCRGVHHGCCCHSCCMSRESLTSTCHEETSHRACREESSYSARTEESETDSRFGNGRVRSRSATMYQGDASFGFANMESEMLRMAADNRWRNSGSYNDSFYSKPLRDNPPPPPPNHMHLREDNVGQVWEHHRHMHGGMQSHMHEEAASHFQGNHHHHHQNQCHGHLLRQQEQEEEEDEIKVTTTTTTTTKKYIREIEDDKEKCKKVVQPPLPPKPPVVVPMPPAEHHHHHHHQTVIPVGVRPNEPVKKVEACCTWCKILPCLDCPKPTNPNERFKKVNFRLFPEYEFLPDDLQIPKNTEYFPEHTHFGTSSQYKITIPQVTTIAQKIYVDFIGDQCVVMGDHGKPLRHPMPSPSVRSTRSSASSRTQVKQIPSHHIHHSEPPLGVTRVFAKNFFLPRDTYDHNRAQVFVKPNGKLKIVVPVLGS</sequence>
<keyword evidence="3" id="KW-1185">Reference proteome</keyword>